<feature type="region of interest" description="Disordered" evidence="9">
    <location>
        <begin position="1"/>
        <end position="35"/>
    </location>
</feature>
<feature type="region of interest" description="Disordered" evidence="9">
    <location>
        <begin position="460"/>
        <end position="528"/>
    </location>
</feature>
<feature type="domain" description="GATA-type" evidence="10">
    <location>
        <begin position="287"/>
        <end position="342"/>
    </location>
</feature>
<dbReference type="InterPro" id="IPR039355">
    <property type="entry name" value="Transcription_factor_GATA"/>
</dbReference>
<evidence type="ECO:0000256" key="3">
    <source>
        <dbReference type="ARBA" id="ARBA00022771"/>
    </source>
</evidence>
<dbReference type="PANTHER" id="PTHR10071">
    <property type="entry name" value="TRANSCRIPTION FACTOR GATA FAMILY MEMBER"/>
    <property type="match status" value="1"/>
</dbReference>
<feature type="compositionally biased region" description="Low complexity" evidence="9">
    <location>
        <begin position="507"/>
        <end position="518"/>
    </location>
</feature>
<name>A0A0K2TEH1_LEPSM</name>
<dbReference type="Gene3D" id="3.30.50.10">
    <property type="entry name" value="Erythroid Transcription Factor GATA-1, subunit A"/>
    <property type="match status" value="2"/>
</dbReference>
<sequence length="528" mass="56553">MMTMAPGMEGHHTPSSHGVSGGGSSSPSRAWYSTVDPSRYPHEHAAAAQGLLAPEHHGETAFFGSSEASRYYQMHQAYETAANQARMSMYRPHWMPNMSGNSADHVAVQQQQQQHQQQQSWSGGSNSNNPSSSLTPSREPASPPSSYQQQTQLPHHPSSPVTKENTNNTTASSLDLNSSAEDSNNAVGNNSALGDEVVKSPSSPDIKPQITQQQQQQSSPLYPTSTSASSSMESPYYGSSSSTPYDLGSPFSSSYQASAVAALGHPPNRCSDNGSSMHPSRSSSSSTKEGRECVNCAATTTPLWRRDGNGHYLCNACGLYYKMNGTNRPLVKPKRKMNTQKRVGTQCSNCNTTTTTLWRRNGTGEPVCNACGLYYKLHGNCESDYSDGIESQRPMSMKKENIQSRNRKLSAKGRKKHHSGFSSSDMLKPFEKMYGYGMASSMGAMAAAAAAPYYMSGHPGMHHSHHGHQQPPPPPGSSSNLGVGGGNQGGNVQGQFGGMHMSGAPVGSGTFSPSSFGSMPNWPRTDYS</sequence>
<dbReference type="GO" id="GO:0008270">
    <property type="term" value="F:zinc ion binding"/>
    <property type="evidence" value="ECO:0007669"/>
    <property type="project" value="UniProtKB-KW"/>
</dbReference>
<dbReference type="SMART" id="SM00401">
    <property type="entry name" value="ZnF_GATA"/>
    <property type="match status" value="2"/>
</dbReference>
<dbReference type="CDD" id="cd00202">
    <property type="entry name" value="ZnF_GATA"/>
    <property type="match status" value="2"/>
</dbReference>
<dbReference type="GO" id="GO:0000981">
    <property type="term" value="F:DNA-binding transcription factor activity, RNA polymerase II-specific"/>
    <property type="evidence" value="ECO:0007669"/>
    <property type="project" value="TreeGrafter"/>
</dbReference>
<feature type="region of interest" description="Disordered" evidence="9">
    <location>
        <begin position="92"/>
        <end position="243"/>
    </location>
</feature>
<evidence type="ECO:0000256" key="8">
    <source>
        <dbReference type="PROSITE-ProRule" id="PRU00094"/>
    </source>
</evidence>
<keyword evidence="4" id="KW-0862">Zinc</keyword>
<evidence type="ECO:0000256" key="4">
    <source>
        <dbReference type="ARBA" id="ARBA00022833"/>
    </source>
</evidence>
<accession>A0A0K2TEH1</accession>
<protein>
    <recommendedName>
        <fullName evidence="10">GATA-type domain-containing protein</fullName>
    </recommendedName>
</protein>
<evidence type="ECO:0000256" key="2">
    <source>
        <dbReference type="ARBA" id="ARBA00022723"/>
    </source>
</evidence>
<dbReference type="PROSITE" id="PS50114">
    <property type="entry name" value="GATA_ZN_FINGER_2"/>
    <property type="match status" value="2"/>
</dbReference>
<feature type="domain" description="GATA-type" evidence="10">
    <location>
        <begin position="341"/>
        <end position="405"/>
    </location>
</feature>
<evidence type="ECO:0000256" key="5">
    <source>
        <dbReference type="ARBA" id="ARBA00023015"/>
    </source>
</evidence>
<feature type="compositionally biased region" description="Basic residues" evidence="9">
    <location>
        <begin position="405"/>
        <end position="419"/>
    </location>
</feature>
<reference evidence="11" key="1">
    <citation type="submission" date="2014-05" db="EMBL/GenBank/DDBJ databases">
        <authorList>
            <person name="Chronopoulou M."/>
        </authorList>
    </citation>
    <scope>NUCLEOTIDE SEQUENCE</scope>
    <source>
        <tissue evidence="11">Whole organism</tissue>
    </source>
</reference>
<feature type="compositionally biased region" description="Low complexity" evidence="9">
    <location>
        <begin position="109"/>
        <end position="133"/>
    </location>
</feature>
<evidence type="ECO:0000256" key="9">
    <source>
        <dbReference type="SAM" id="MobiDB-lite"/>
    </source>
</evidence>
<dbReference type="Pfam" id="PF00320">
    <property type="entry name" value="GATA"/>
    <property type="match status" value="2"/>
</dbReference>
<dbReference type="InterPro" id="IPR000679">
    <property type="entry name" value="Znf_GATA"/>
</dbReference>
<evidence type="ECO:0000313" key="11">
    <source>
        <dbReference type="EMBL" id="CDW24270.1"/>
    </source>
</evidence>
<evidence type="ECO:0000256" key="1">
    <source>
        <dbReference type="ARBA" id="ARBA00004123"/>
    </source>
</evidence>
<dbReference type="PANTHER" id="PTHR10071:SF281">
    <property type="entry name" value="BOX A-BINDING FACTOR-RELATED"/>
    <property type="match status" value="1"/>
</dbReference>
<dbReference type="AlphaFoldDB" id="A0A0K2TEH1"/>
<dbReference type="FunFam" id="3.30.50.10:FF:000036">
    <property type="entry name" value="Endothelial transcription factor GATA-2"/>
    <property type="match status" value="1"/>
</dbReference>
<dbReference type="PRINTS" id="PR00619">
    <property type="entry name" value="GATAZNFINGER"/>
</dbReference>
<feature type="compositionally biased region" description="Polar residues" evidence="9">
    <location>
        <begin position="144"/>
        <end position="192"/>
    </location>
</feature>
<dbReference type="GO" id="GO:0045165">
    <property type="term" value="P:cell fate commitment"/>
    <property type="evidence" value="ECO:0007669"/>
    <property type="project" value="TreeGrafter"/>
</dbReference>
<feature type="region of interest" description="Disordered" evidence="9">
    <location>
        <begin position="266"/>
        <end position="288"/>
    </location>
</feature>
<dbReference type="GO" id="GO:0005634">
    <property type="term" value="C:nucleus"/>
    <property type="evidence" value="ECO:0007669"/>
    <property type="project" value="UniProtKB-SubCell"/>
</dbReference>
<dbReference type="EMBL" id="HACA01006909">
    <property type="protein sequence ID" value="CDW24270.1"/>
    <property type="molecule type" value="Transcribed_RNA"/>
</dbReference>
<feature type="compositionally biased region" description="Low complexity" evidence="9">
    <location>
        <begin position="208"/>
        <end position="243"/>
    </location>
</feature>
<dbReference type="GeneID" id="121127868"/>
<keyword evidence="6" id="KW-0804">Transcription</keyword>
<keyword evidence="5" id="KW-0805">Transcription regulation</keyword>
<dbReference type="PROSITE" id="PS00344">
    <property type="entry name" value="GATA_ZN_FINGER_1"/>
    <property type="match status" value="2"/>
</dbReference>
<dbReference type="RefSeq" id="XP_071748901.1">
    <property type="nucleotide sequence ID" value="XM_071892800.1"/>
</dbReference>
<dbReference type="GO" id="GO:0045944">
    <property type="term" value="P:positive regulation of transcription by RNA polymerase II"/>
    <property type="evidence" value="ECO:0007669"/>
    <property type="project" value="TreeGrafter"/>
</dbReference>
<organism evidence="11">
    <name type="scientific">Lepeophtheirus salmonis</name>
    <name type="common">Salmon louse</name>
    <name type="synonym">Caligus salmonis</name>
    <dbReference type="NCBI Taxonomy" id="72036"/>
    <lineage>
        <taxon>Eukaryota</taxon>
        <taxon>Metazoa</taxon>
        <taxon>Ecdysozoa</taxon>
        <taxon>Arthropoda</taxon>
        <taxon>Crustacea</taxon>
        <taxon>Multicrustacea</taxon>
        <taxon>Hexanauplia</taxon>
        <taxon>Copepoda</taxon>
        <taxon>Siphonostomatoida</taxon>
        <taxon>Caligidae</taxon>
        <taxon>Lepeophtheirus</taxon>
    </lineage>
</organism>
<comment type="subcellular location">
    <subcellularLocation>
        <location evidence="1">Nucleus</location>
    </subcellularLocation>
</comment>
<evidence type="ECO:0000259" key="10">
    <source>
        <dbReference type="PROSITE" id="PS50114"/>
    </source>
</evidence>
<dbReference type="RefSeq" id="XP_040579366.1">
    <property type="nucleotide sequence ID" value="XM_040723432.2"/>
</dbReference>
<keyword evidence="2" id="KW-0479">Metal-binding</keyword>
<dbReference type="KEGG" id="lsm:121127868"/>
<evidence type="ECO:0000256" key="6">
    <source>
        <dbReference type="ARBA" id="ARBA00023163"/>
    </source>
</evidence>
<evidence type="ECO:0000256" key="7">
    <source>
        <dbReference type="ARBA" id="ARBA00023242"/>
    </source>
</evidence>
<keyword evidence="7" id="KW-0539">Nucleus</keyword>
<dbReference type="GO" id="GO:0000978">
    <property type="term" value="F:RNA polymerase II cis-regulatory region sequence-specific DNA binding"/>
    <property type="evidence" value="ECO:0007669"/>
    <property type="project" value="TreeGrafter"/>
</dbReference>
<feature type="compositionally biased region" description="Low complexity" evidence="9">
    <location>
        <begin position="275"/>
        <end position="286"/>
    </location>
</feature>
<keyword evidence="3 8" id="KW-0863">Zinc-finger</keyword>
<dbReference type="OrthoDB" id="515401at2759"/>
<dbReference type="InterPro" id="IPR013088">
    <property type="entry name" value="Znf_NHR/GATA"/>
</dbReference>
<feature type="region of interest" description="Disordered" evidence="9">
    <location>
        <begin position="388"/>
        <end position="424"/>
    </location>
</feature>
<feature type="compositionally biased region" description="Gly residues" evidence="9">
    <location>
        <begin position="482"/>
        <end position="497"/>
    </location>
</feature>
<proteinExistence type="predicted"/>
<dbReference type="SUPFAM" id="SSF57716">
    <property type="entry name" value="Glucocorticoid receptor-like (DNA-binding domain)"/>
    <property type="match status" value="2"/>
</dbReference>
<dbReference type="GO" id="GO:0000122">
    <property type="term" value="P:negative regulation of transcription by RNA polymerase II"/>
    <property type="evidence" value="ECO:0007669"/>
    <property type="project" value="TreeGrafter"/>
</dbReference>